<organism evidence="6 7">
    <name type="scientific">Corynebacterium genitalium ATCC 33030</name>
    <dbReference type="NCBI Taxonomy" id="585529"/>
    <lineage>
        <taxon>Bacteria</taxon>
        <taxon>Bacillati</taxon>
        <taxon>Actinomycetota</taxon>
        <taxon>Actinomycetes</taxon>
        <taxon>Mycobacteriales</taxon>
        <taxon>Corynebacteriaceae</taxon>
        <taxon>Corynebacterium</taxon>
    </lineage>
</organism>
<keyword evidence="4" id="KW-0732">Signal</keyword>
<evidence type="ECO:0000256" key="2">
    <source>
        <dbReference type="ARBA" id="ARBA00023295"/>
    </source>
</evidence>
<feature type="compositionally biased region" description="Basic and acidic residues" evidence="3">
    <location>
        <begin position="459"/>
        <end position="478"/>
    </location>
</feature>
<feature type="domain" description="Glycoside hydrolase family 42 N-terminal" evidence="5">
    <location>
        <begin position="75"/>
        <end position="200"/>
    </location>
</feature>
<dbReference type="OrthoDB" id="9802522at2"/>
<dbReference type="eggNOG" id="COG3664">
    <property type="taxonomic scope" value="Bacteria"/>
</dbReference>
<dbReference type="SUPFAM" id="SSF51445">
    <property type="entry name" value="(Trans)glycosidases"/>
    <property type="match status" value="1"/>
</dbReference>
<dbReference type="EMBL" id="ACLJ02000001">
    <property type="protein sequence ID" value="EFK55305.1"/>
    <property type="molecule type" value="Genomic_DNA"/>
</dbReference>
<dbReference type="GO" id="GO:0009341">
    <property type="term" value="C:beta-galactosidase complex"/>
    <property type="evidence" value="ECO:0007669"/>
    <property type="project" value="InterPro"/>
</dbReference>
<name>D7WBS4_9CORY</name>
<protein>
    <recommendedName>
        <fullName evidence="5">Glycoside hydrolase family 42 N-terminal domain-containing protein</fullName>
    </recommendedName>
</protein>
<dbReference type="Proteomes" id="UP000004208">
    <property type="component" value="Unassembled WGS sequence"/>
</dbReference>
<sequence>MDSRTSGFARFTQFLQALFPQRNARNASLATCVITALTASFLVAPQAQAEDTTTYRGTNGIGIVTKHVDDATSVSEVEESFRTAKEMGVEWTRVGAPWYHIERERGHYNWKFLDQTVEIAKKYDIKVMMQVSTAPQWATSVGDMSEAEKNSLDHYKDTYAPKPEYYNDYGRYFADVVNRYSAHGIVDYEVWNEPSMQGFWRESSENPNPSPESYTKLLQATYPKAHAANPNVNVIAGGQVVLPTYDDGTVVNGVEYLERMYDAGAKGNFDSLAHHPYGIGAEYWEYNGWAYMFDEPKTKRSPGKSLHSVMSAHGDGHKEIWLTETGQDTLNANEQVQAETYQDYMEAWNETPNLGPIIFYQLHDRKPYGSNDKEDYFGVLRADGSWKPAAHTIKNFTGGDDATPVESGAVPPADDDIEVDSGAPLPQTEDDIEVDSGVPLPAEESEPSESSEASQPSKPDSEEKAEANKEKSAQKSDSGDSPLARLWTSISGFLRNNVWKKFLDLFS</sequence>
<dbReference type="GO" id="GO:0004565">
    <property type="term" value="F:beta-galactosidase activity"/>
    <property type="evidence" value="ECO:0007669"/>
    <property type="project" value="InterPro"/>
</dbReference>
<proteinExistence type="predicted"/>
<reference evidence="6" key="1">
    <citation type="submission" date="2010-06" db="EMBL/GenBank/DDBJ databases">
        <authorList>
            <person name="Muzny D."/>
            <person name="Qin X."/>
            <person name="Buhay C."/>
            <person name="Dugan-Rocha S."/>
            <person name="Ding Y."/>
            <person name="Chen G."/>
            <person name="Hawes A."/>
            <person name="Holder M."/>
            <person name="Jhangiani S."/>
            <person name="Johnson A."/>
            <person name="Khan Z."/>
            <person name="Li Z."/>
            <person name="Liu W."/>
            <person name="Liu X."/>
            <person name="Perez L."/>
            <person name="Shen H."/>
            <person name="Wang Q."/>
            <person name="Watt J."/>
            <person name="Xi L."/>
            <person name="Xin Y."/>
            <person name="Zhou J."/>
            <person name="Deng J."/>
            <person name="Jiang H."/>
            <person name="Liu Y."/>
            <person name="Qu J."/>
            <person name="Song X.-Z."/>
            <person name="Zhang L."/>
            <person name="Villasana D."/>
            <person name="Johnson A."/>
            <person name="Liu J."/>
            <person name="Liyanage D."/>
            <person name="Lorensuhewa L."/>
            <person name="Robinson T."/>
            <person name="Song A."/>
            <person name="Song B.-B."/>
            <person name="Dinh H."/>
            <person name="Thornton R."/>
            <person name="Coyle M."/>
            <person name="Francisco L."/>
            <person name="Jackson L."/>
            <person name="Javaid M."/>
            <person name="Korchina V."/>
            <person name="Kovar C."/>
            <person name="Mata R."/>
            <person name="Mathew T."/>
            <person name="Ngo R."/>
            <person name="Nguyen L."/>
            <person name="Nguyen N."/>
            <person name="Okwuonu G."/>
            <person name="Ongeri F."/>
            <person name="Pham C."/>
            <person name="Simmons D."/>
            <person name="Wilczek-Boney K."/>
            <person name="Hale W."/>
            <person name="Jakkamsetti A."/>
            <person name="Pham P."/>
            <person name="Ruth R."/>
            <person name="San Lucas F."/>
            <person name="Warren J."/>
            <person name="Zhang J."/>
            <person name="Zhao Z."/>
            <person name="Zhou C."/>
            <person name="Zhu D."/>
            <person name="Lee S."/>
            <person name="Bess C."/>
            <person name="Blankenburg K."/>
            <person name="Forbes L."/>
            <person name="Fu Q."/>
            <person name="Gubbala S."/>
            <person name="Hirani K."/>
            <person name="Jayaseelan J.C."/>
            <person name="Lara F."/>
            <person name="Munidasa M."/>
            <person name="Palculict T."/>
            <person name="Patil S."/>
            <person name="Pu L.-L."/>
            <person name="Saada N."/>
            <person name="Tang L."/>
            <person name="Weissenberger G."/>
            <person name="Zhu Y."/>
            <person name="Hemphill L."/>
            <person name="Shang Y."/>
            <person name="Youmans B."/>
            <person name="Ayvaz T."/>
            <person name="Ross M."/>
            <person name="Santibanez J."/>
            <person name="Aqrawi P."/>
            <person name="Gross S."/>
            <person name="Joshi V."/>
            <person name="Fowler G."/>
            <person name="Nazareth L."/>
            <person name="Reid J."/>
            <person name="Worley K."/>
            <person name="Petrosino J."/>
            <person name="Highlander S."/>
            <person name="Gibbs R."/>
        </authorList>
    </citation>
    <scope>NUCLEOTIDE SEQUENCE [LARGE SCALE GENOMIC DNA]</scope>
    <source>
        <strain evidence="6">ATCC 33030</strain>
    </source>
</reference>
<feature type="region of interest" description="Disordered" evidence="3">
    <location>
        <begin position="395"/>
        <end position="484"/>
    </location>
</feature>
<keyword evidence="7" id="KW-1185">Reference proteome</keyword>
<dbReference type="Gene3D" id="3.20.20.80">
    <property type="entry name" value="Glycosidases"/>
    <property type="match status" value="1"/>
</dbReference>
<dbReference type="HOGENOM" id="CLU_041401_2_1_11"/>
<feature type="chain" id="PRO_5003108484" description="Glycoside hydrolase family 42 N-terminal domain-containing protein" evidence="4">
    <location>
        <begin position="50"/>
        <end position="507"/>
    </location>
</feature>
<dbReference type="InterPro" id="IPR051923">
    <property type="entry name" value="Glycosyl_Hydrolase_39"/>
</dbReference>
<evidence type="ECO:0000256" key="3">
    <source>
        <dbReference type="SAM" id="MobiDB-lite"/>
    </source>
</evidence>
<dbReference type="InterPro" id="IPR013529">
    <property type="entry name" value="Glyco_hydro_42_N"/>
</dbReference>
<gene>
    <name evidence="6" type="ORF">HMPREF0291_10563</name>
</gene>
<evidence type="ECO:0000256" key="4">
    <source>
        <dbReference type="SAM" id="SignalP"/>
    </source>
</evidence>
<dbReference type="AlphaFoldDB" id="D7WBS4"/>
<dbReference type="GO" id="GO:0005975">
    <property type="term" value="P:carbohydrate metabolic process"/>
    <property type="evidence" value="ECO:0007669"/>
    <property type="project" value="InterPro"/>
</dbReference>
<dbReference type="PANTHER" id="PTHR12631">
    <property type="entry name" value="ALPHA-L-IDURONIDASE"/>
    <property type="match status" value="1"/>
</dbReference>
<dbReference type="InterPro" id="IPR017853">
    <property type="entry name" value="GH"/>
</dbReference>
<evidence type="ECO:0000256" key="1">
    <source>
        <dbReference type="ARBA" id="ARBA00022801"/>
    </source>
</evidence>
<accession>D7WBS4</accession>
<dbReference type="Pfam" id="PF02449">
    <property type="entry name" value="Glyco_hydro_42"/>
    <property type="match status" value="1"/>
</dbReference>
<comment type="caution">
    <text evidence="6">The sequence shown here is derived from an EMBL/GenBank/DDBJ whole genome shotgun (WGS) entry which is preliminary data.</text>
</comment>
<evidence type="ECO:0000313" key="7">
    <source>
        <dbReference type="Proteomes" id="UP000004208"/>
    </source>
</evidence>
<feature type="signal peptide" evidence="4">
    <location>
        <begin position="1"/>
        <end position="49"/>
    </location>
</feature>
<evidence type="ECO:0000259" key="5">
    <source>
        <dbReference type="Pfam" id="PF02449"/>
    </source>
</evidence>
<dbReference type="PANTHER" id="PTHR12631:SF10">
    <property type="entry name" value="BETA-XYLOSIDASE-LIKE PROTEIN-RELATED"/>
    <property type="match status" value="1"/>
</dbReference>
<dbReference type="STRING" id="585529.HMPREF0291_10563"/>
<dbReference type="RefSeq" id="WP_005287622.1">
    <property type="nucleotide sequence ID" value="NZ_CM000961.1"/>
</dbReference>
<evidence type="ECO:0000313" key="6">
    <source>
        <dbReference type="EMBL" id="EFK55305.1"/>
    </source>
</evidence>
<keyword evidence="2" id="KW-0326">Glycosidase</keyword>
<keyword evidence="1" id="KW-0378">Hydrolase</keyword>